<reference evidence="15 16" key="1">
    <citation type="submission" date="2017-11" db="EMBL/GenBank/DDBJ databases">
        <title>Understudied soil microbes with underappreciated capabilities: Untangling the Clostridium saccharolyticum group.</title>
        <authorList>
            <person name="Leschine S."/>
        </authorList>
    </citation>
    <scope>NUCLEOTIDE SEQUENCE [LARGE SCALE GENOMIC DNA]</scope>
    <source>
        <strain evidence="15 16">18A</strain>
    </source>
</reference>
<organism evidence="15 16">
    <name type="scientific">[Clostridium] celerecrescens 18A</name>
    <dbReference type="NCBI Taxonomy" id="1286362"/>
    <lineage>
        <taxon>Bacteria</taxon>
        <taxon>Bacillati</taxon>
        <taxon>Bacillota</taxon>
        <taxon>Clostridia</taxon>
        <taxon>Lachnospirales</taxon>
        <taxon>Lachnospiraceae</taxon>
        <taxon>Lacrimispora</taxon>
    </lineage>
</organism>
<feature type="domain" description="PTS EIIA type-2" evidence="12">
    <location>
        <begin position="542"/>
        <end position="683"/>
    </location>
</feature>
<dbReference type="GO" id="GO:0016301">
    <property type="term" value="F:kinase activity"/>
    <property type="evidence" value="ECO:0007669"/>
    <property type="project" value="UniProtKB-KW"/>
</dbReference>
<dbReference type="PANTHER" id="PTHR36203">
    <property type="entry name" value="ASCORBATE-SPECIFIC PTS SYSTEM EIIA COMPONENT"/>
    <property type="match status" value="1"/>
</dbReference>
<dbReference type="InterPro" id="IPR007737">
    <property type="entry name" value="Mga_HTH"/>
</dbReference>
<keyword evidence="2" id="KW-0813">Transport</keyword>
<comment type="subcellular location">
    <subcellularLocation>
        <location evidence="1">Cytoplasm</location>
    </subcellularLocation>
</comment>
<gene>
    <name evidence="15" type="ORF">H171_1673</name>
</gene>
<evidence type="ECO:0000259" key="12">
    <source>
        <dbReference type="PROSITE" id="PS51094"/>
    </source>
</evidence>
<proteinExistence type="predicted"/>
<dbReference type="Pfam" id="PF05043">
    <property type="entry name" value="Mga"/>
    <property type="match status" value="1"/>
</dbReference>
<comment type="function">
    <text evidence="9">The phosphoenolpyruvate-dependent sugar phosphotransferase system (sugar PTS), a major carbohydrate active transport system, catalyzes the phosphorylation of incoming sugar substrates concomitantly with their translocation across the cell membrane. The enzyme II UlaABC PTS system is involved in ascorbate transport.</text>
</comment>
<dbReference type="Proteomes" id="UP000231092">
    <property type="component" value="Unassembled WGS sequence"/>
</dbReference>
<dbReference type="EMBL" id="PGET01000001">
    <property type="protein sequence ID" value="PJJ28180.1"/>
    <property type="molecule type" value="Genomic_DNA"/>
</dbReference>
<dbReference type="InterPro" id="IPR002178">
    <property type="entry name" value="PTS_EIIA_type-2_dom"/>
</dbReference>
<dbReference type="AlphaFoldDB" id="A0A2M8Z430"/>
<evidence type="ECO:0000259" key="13">
    <source>
        <dbReference type="PROSITE" id="PS51099"/>
    </source>
</evidence>
<name>A0A2M8Z430_9FIRM</name>
<keyword evidence="7" id="KW-0418">Kinase</keyword>
<dbReference type="Gene3D" id="3.40.50.2300">
    <property type="match status" value="1"/>
</dbReference>
<evidence type="ECO:0000256" key="7">
    <source>
        <dbReference type="ARBA" id="ARBA00022777"/>
    </source>
</evidence>
<dbReference type="OrthoDB" id="3175596at2"/>
<evidence type="ECO:0000256" key="2">
    <source>
        <dbReference type="ARBA" id="ARBA00022448"/>
    </source>
</evidence>
<dbReference type="InterPro" id="IPR036095">
    <property type="entry name" value="PTS_EIIB-like_sf"/>
</dbReference>
<evidence type="ECO:0000313" key="16">
    <source>
        <dbReference type="Proteomes" id="UP000231092"/>
    </source>
</evidence>
<keyword evidence="6" id="KW-0598">Phosphotransferase system</keyword>
<dbReference type="InterPro" id="IPR036388">
    <property type="entry name" value="WH-like_DNA-bd_sf"/>
</dbReference>
<dbReference type="PROSITE" id="PS51372">
    <property type="entry name" value="PRD_2"/>
    <property type="match status" value="1"/>
</dbReference>
<dbReference type="Pfam" id="PF00359">
    <property type="entry name" value="PTS_EIIA_2"/>
    <property type="match status" value="1"/>
</dbReference>
<evidence type="ECO:0000256" key="6">
    <source>
        <dbReference type="ARBA" id="ARBA00022683"/>
    </source>
</evidence>
<dbReference type="PROSITE" id="PS51099">
    <property type="entry name" value="PTS_EIIB_TYPE_2"/>
    <property type="match status" value="1"/>
</dbReference>
<dbReference type="Gene3D" id="3.40.930.10">
    <property type="entry name" value="Mannitol-specific EII, Chain A"/>
    <property type="match status" value="1"/>
</dbReference>
<dbReference type="SUPFAM" id="SSF52794">
    <property type="entry name" value="PTS system IIB component-like"/>
    <property type="match status" value="1"/>
</dbReference>
<evidence type="ECO:0000256" key="9">
    <source>
        <dbReference type="ARBA" id="ARBA00037387"/>
    </source>
</evidence>
<evidence type="ECO:0000256" key="10">
    <source>
        <dbReference type="ARBA" id="ARBA00041175"/>
    </source>
</evidence>
<dbReference type="SUPFAM" id="SSF55804">
    <property type="entry name" value="Phoshotransferase/anion transport protein"/>
    <property type="match status" value="1"/>
</dbReference>
<accession>A0A2M8Z430</accession>
<evidence type="ECO:0000256" key="8">
    <source>
        <dbReference type="ARBA" id="ARBA00023159"/>
    </source>
</evidence>
<evidence type="ECO:0000256" key="4">
    <source>
        <dbReference type="ARBA" id="ARBA00022553"/>
    </source>
</evidence>
<dbReference type="GO" id="GO:0009401">
    <property type="term" value="P:phosphoenolpyruvate-dependent sugar phosphotransferase system"/>
    <property type="evidence" value="ECO:0007669"/>
    <property type="project" value="UniProtKB-KW"/>
</dbReference>
<keyword evidence="8" id="KW-0010">Activator</keyword>
<evidence type="ECO:0000313" key="15">
    <source>
        <dbReference type="EMBL" id="PJJ28180.1"/>
    </source>
</evidence>
<dbReference type="InterPro" id="IPR016152">
    <property type="entry name" value="PTrfase/Anion_transptr"/>
</dbReference>
<dbReference type="InterPro" id="IPR011608">
    <property type="entry name" value="PRD"/>
</dbReference>
<dbReference type="Gene3D" id="1.10.1790.10">
    <property type="entry name" value="PRD domain"/>
    <property type="match status" value="1"/>
</dbReference>
<comment type="caution">
    <text evidence="15">The sequence shown here is derived from an EMBL/GenBank/DDBJ whole genome shotgun (WGS) entry which is preliminary data.</text>
</comment>
<dbReference type="CDD" id="cd05568">
    <property type="entry name" value="PTS_IIB_bgl_like"/>
    <property type="match status" value="1"/>
</dbReference>
<protein>
    <recommendedName>
        <fullName evidence="10">Ascorbate-specific PTS system EIIA component</fullName>
    </recommendedName>
    <alternativeName>
        <fullName evidence="11">Ascorbate-specific phosphotransferase enzyme IIA component</fullName>
    </alternativeName>
</protein>
<dbReference type="InterPro" id="IPR013011">
    <property type="entry name" value="PTS_EIIB_2"/>
</dbReference>
<dbReference type="SUPFAM" id="SSF63520">
    <property type="entry name" value="PTS-regulatory domain, PRD"/>
    <property type="match status" value="1"/>
</dbReference>
<dbReference type="GO" id="GO:0006355">
    <property type="term" value="P:regulation of DNA-templated transcription"/>
    <property type="evidence" value="ECO:0007669"/>
    <property type="project" value="InterPro"/>
</dbReference>
<dbReference type="Gene3D" id="1.10.10.10">
    <property type="entry name" value="Winged helix-like DNA-binding domain superfamily/Winged helix DNA-binding domain"/>
    <property type="match status" value="1"/>
</dbReference>
<evidence type="ECO:0000259" key="14">
    <source>
        <dbReference type="PROSITE" id="PS51372"/>
    </source>
</evidence>
<evidence type="ECO:0000256" key="3">
    <source>
        <dbReference type="ARBA" id="ARBA00022490"/>
    </source>
</evidence>
<keyword evidence="3" id="KW-0963">Cytoplasm</keyword>
<feature type="domain" description="PRD" evidence="14">
    <location>
        <begin position="288"/>
        <end position="395"/>
    </location>
</feature>
<keyword evidence="4" id="KW-0597">Phosphoprotein</keyword>
<dbReference type="PANTHER" id="PTHR36203:SF1">
    <property type="entry name" value="ASCORBATE-SPECIFIC PTS SYSTEM EIIA COMPONENT"/>
    <property type="match status" value="1"/>
</dbReference>
<dbReference type="PROSITE" id="PS51094">
    <property type="entry name" value="PTS_EIIA_TYPE_2"/>
    <property type="match status" value="1"/>
</dbReference>
<evidence type="ECO:0000256" key="5">
    <source>
        <dbReference type="ARBA" id="ARBA00022679"/>
    </source>
</evidence>
<evidence type="ECO:0000256" key="1">
    <source>
        <dbReference type="ARBA" id="ARBA00004496"/>
    </source>
</evidence>
<dbReference type="InterPro" id="IPR051351">
    <property type="entry name" value="Ascorbate-PTS_EIIA_comp"/>
</dbReference>
<feature type="domain" description="PTS EIIB type-2" evidence="13">
    <location>
        <begin position="402"/>
        <end position="489"/>
    </location>
</feature>
<evidence type="ECO:0000256" key="11">
    <source>
        <dbReference type="ARBA" id="ARBA00042072"/>
    </source>
</evidence>
<dbReference type="Pfam" id="PF00874">
    <property type="entry name" value="PRD"/>
    <property type="match status" value="1"/>
</dbReference>
<dbReference type="GO" id="GO:0008982">
    <property type="term" value="F:protein-N(PI)-phosphohistidine-sugar phosphotransferase activity"/>
    <property type="evidence" value="ECO:0007669"/>
    <property type="project" value="InterPro"/>
</dbReference>
<sequence length="698" mass="81419">MKIGQRNCLILKEIINHSASVTGKALEAKLHLSRKQLEYGITRINEYLEEQQLPILERVNNGRILIPNEIIEQLDFTRLEQENQDVWLSRDERGDIIQLMLLSKQQELSLQHFITELKASKNTVLSDLKRLKDELPDSSIQLTYSRVKGYQLEGREYDLRQRLFLVLRNILSGRGQQAAVFRIGKITQKQMEHMRNMTETIEGELKTRFTDEMIEVNRCFFALVLRRIRDGMALDIVPETFRHVAGTKEYMVIKSCLSAEGVNSIQETMYFTAHIQSMKINTHLEAVAGQEEVYQAVEETIRNFERIACICFENKENTLHLLMNHSLPALYRIRYNFHIGPDISEYVLPAYQEVHDMVKKSVTPLEKIIGMSFPESELVYITLIFIAQTSREDEEEKTDRRPRAVVVCQNGITVSHFLLTSLKHTFPEIDFLNYMSARQFYQYEEDFDLVFTTASLKTSKKQFVIEPLLDKERRKKLRKNVFDSLKSSGEIFPQVETILQIIKKHTNESVFQKLRMEIDSYMVQSDRREGETIEKRKPELRELLTRSNIRIIKERMGWKEAIEFAAVPLLYKNIIKYQYVETIISNIIEHQQIMLIADHVMIAHAGIDAGVYDVGLSMLLLPQNIMVHDYMEVKVIFVLATPDYESHLAALNQLINILEDEKKLASIKEAKTADDILELLQLVCENEEEKRRLECLKH</sequence>
<dbReference type="GO" id="GO:0005737">
    <property type="term" value="C:cytoplasm"/>
    <property type="evidence" value="ECO:0007669"/>
    <property type="project" value="UniProtKB-SubCell"/>
</dbReference>
<keyword evidence="5" id="KW-0808">Transferase</keyword>
<dbReference type="RefSeq" id="WP_100304706.1">
    <property type="nucleotide sequence ID" value="NZ_PGET01000001.1"/>
</dbReference>
<dbReference type="InterPro" id="IPR036634">
    <property type="entry name" value="PRD_sf"/>
</dbReference>